<dbReference type="InterPro" id="IPR023213">
    <property type="entry name" value="CAT-like_dom_sf"/>
</dbReference>
<evidence type="ECO:0000313" key="5">
    <source>
        <dbReference type="Proteomes" id="UP000241394"/>
    </source>
</evidence>
<dbReference type="GO" id="GO:0016746">
    <property type="term" value="F:acyltransferase activity"/>
    <property type="evidence" value="ECO:0007669"/>
    <property type="project" value="UniProtKB-KW"/>
</dbReference>
<dbReference type="InterPro" id="IPR051283">
    <property type="entry name" value="Sec_Metabolite_Acyltrans"/>
</dbReference>
<dbReference type="STRING" id="1590841.A0A2R6QXZ9"/>
<evidence type="ECO:0000313" key="4">
    <source>
        <dbReference type="EMBL" id="PSS17261.1"/>
    </source>
</evidence>
<organism evidence="4 5">
    <name type="scientific">Actinidia chinensis var. chinensis</name>
    <name type="common">Chinese soft-hair kiwi</name>
    <dbReference type="NCBI Taxonomy" id="1590841"/>
    <lineage>
        <taxon>Eukaryota</taxon>
        <taxon>Viridiplantae</taxon>
        <taxon>Streptophyta</taxon>
        <taxon>Embryophyta</taxon>
        <taxon>Tracheophyta</taxon>
        <taxon>Spermatophyta</taxon>
        <taxon>Magnoliopsida</taxon>
        <taxon>eudicotyledons</taxon>
        <taxon>Gunneridae</taxon>
        <taxon>Pentapetalae</taxon>
        <taxon>asterids</taxon>
        <taxon>Ericales</taxon>
        <taxon>Actinidiaceae</taxon>
        <taxon>Actinidia</taxon>
    </lineage>
</organism>
<dbReference type="AlphaFoldDB" id="A0A2R6QXZ9"/>
<dbReference type="OrthoDB" id="1862401at2759"/>
<evidence type="ECO:0000256" key="1">
    <source>
        <dbReference type="ARBA" id="ARBA00009861"/>
    </source>
</evidence>
<protein>
    <submittedName>
        <fullName evidence="4">Transferase protein</fullName>
    </submittedName>
</protein>
<keyword evidence="3" id="KW-0012">Acyltransferase</keyword>
<sequence length="452" mass="50282">MTPSIVQTISECFIKPGSVEPKQPVYLSPWDLAMISVQYIQKGLLFVKPPAATNDQENPVKALLERLKESLALALVHFYPLAGRLATVKEENPPLYSVYIDCNNSPGAKFIYATVDLTISDILSPTDVPVVVQSFFDHDRAVNHDGHTTSLLSVQVTELVDGIFIGCSMNHMVVDGTSFWHFFNMWSEIFTSPEKHSSISRPPIITRWLPDGQGPLLNLPFSHPDQFINRHEAPPLRERIFHFTSHSLSKIKSKAISESKMAKISSLQALSALMWRCMTRVRNFPHDQQTSCRLATNNRTRLNPPLPEGYFGNCIQTLKGTTTAGELLEHDLGWAAAQLHEAVAGHGGMAVKEWVESWVENPFVYDLGRFFDPYSVMMGSSPRFDVYGNEFGMGRAVAARSGYAHKFDGKVSLYPGCEGGGSMDLEICLSEELMRGFESDKELLDAIHGGSD</sequence>
<reference evidence="4 5" key="1">
    <citation type="submission" date="2017-07" db="EMBL/GenBank/DDBJ databases">
        <title>An improved, manually edited Actinidia chinensis var. chinensis (kiwifruit) genome highlights the challenges associated with draft genomes and gene prediction in plants.</title>
        <authorList>
            <person name="Pilkington S."/>
            <person name="Crowhurst R."/>
            <person name="Hilario E."/>
            <person name="Nardozza S."/>
            <person name="Fraser L."/>
            <person name="Peng Y."/>
            <person name="Gunaseelan K."/>
            <person name="Simpson R."/>
            <person name="Tahir J."/>
            <person name="Deroles S."/>
            <person name="Templeton K."/>
            <person name="Luo Z."/>
            <person name="Davy M."/>
            <person name="Cheng C."/>
            <person name="Mcneilage M."/>
            <person name="Scaglione D."/>
            <person name="Liu Y."/>
            <person name="Zhang Q."/>
            <person name="Datson P."/>
            <person name="De Silva N."/>
            <person name="Gardiner S."/>
            <person name="Bassett H."/>
            <person name="Chagne D."/>
            <person name="Mccallum J."/>
            <person name="Dzierzon H."/>
            <person name="Deng C."/>
            <person name="Wang Y.-Y."/>
            <person name="Barron N."/>
            <person name="Manako K."/>
            <person name="Bowen J."/>
            <person name="Foster T."/>
            <person name="Erridge Z."/>
            <person name="Tiffin H."/>
            <person name="Waite C."/>
            <person name="Davies K."/>
            <person name="Grierson E."/>
            <person name="Laing W."/>
            <person name="Kirk R."/>
            <person name="Chen X."/>
            <person name="Wood M."/>
            <person name="Montefiori M."/>
            <person name="Brummell D."/>
            <person name="Schwinn K."/>
            <person name="Catanach A."/>
            <person name="Fullerton C."/>
            <person name="Li D."/>
            <person name="Meiyalaghan S."/>
            <person name="Nieuwenhuizen N."/>
            <person name="Read N."/>
            <person name="Prakash R."/>
            <person name="Hunter D."/>
            <person name="Zhang H."/>
            <person name="Mckenzie M."/>
            <person name="Knabel M."/>
            <person name="Harris A."/>
            <person name="Allan A."/>
            <person name="Chen A."/>
            <person name="Janssen B."/>
            <person name="Plunkett B."/>
            <person name="Dwamena C."/>
            <person name="Voogd C."/>
            <person name="Leif D."/>
            <person name="Lafferty D."/>
            <person name="Souleyre E."/>
            <person name="Varkonyi-Gasic E."/>
            <person name="Gambi F."/>
            <person name="Hanley J."/>
            <person name="Yao J.-L."/>
            <person name="Cheung J."/>
            <person name="David K."/>
            <person name="Warren B."/>
            <person name="Marsh K."/>
            <person name="Snowden K."/>
            <person name="Lin-Wang K."/>
            <person name="Brian L."/>
            <person name="Martinez-Sanchez M."/>
            <person name="Wang M."/>
            <person name="Ileperuma N."/>
            <person name="Macnee N."/>
            <person name="Campin R."/>
            <person name="Mcatee P."/>
            <person name="Drummond R."/>
            <person name="Espley R."/>
            <person name="Ireland H."/>
            <person name="Wu R."/>
            <person name="Atkinson R."/>
            <person name="Karunairetnam S."/>
            <person name="Bulley S."/>
            <person name="Chunkath S."/>
            <person name="Hanley Z."/>
            <person name="Storey R."/>
            <person name="Thrimawithana A."/>
            <person name="Thomson S."/>
            <person name="David C."/>
            <person name="Testolin R."/>
        </authorList>
    </citation>
    <scope>NUCLEOTIDE SEQUENCE [LARGE SCALE GENOMIC DNA]</scope>
    <source>
        <strain evidence="5">cv. Red5</strain>
        <tissue evidence="4">Young leaf</tissue>
    </source>
</reference>
<keyword evidence="2 4" id="KW-0808">Transferase</keyword>
<dbReference type="FunCoup" id="A0A2R6QXZ9">
    <property type="interactions" value="39"/>
</dbReference>
<keyword evidence="5" id="KW-1185">Reference proteome</keyword>
<dbReference type="PANTHER" id="PTHR31896">
    <property type="entry name" value="FAMILY REGULATORY PROTEIN, PUTATIVE (AFU_ORTHOLOGUE AFUA_3G14730)-RELATED"/>
    <property type="match status" value="1"/>
</dbReference>
<dbReference type="PANTHER" id="PTHR31896:SF12">
    <property type="entry name" value="HXXXD-TYPE ACYL-TRANSFERASE FAMILY PROTEIN"/>
    <property type="match status" value="1"/>
</dbReference>
<comment type="caution">
    <text evidence="4">The sequence shown here is derived from an EMBL/GenBank/DDBJ whole genome shotgun (WGS) entry which is preliminary data.</text>
</comment>
<reference evidence="5" key="2">
    <citation type="journal article" date="2018" name="BMC Genomics">
        <title>A manually annotated Actinidia chinensis var. chinensis (kiwifruit) genome highlights the challenges associated with draft genomes and gene prediction in plants.</title>
        <authorList>
            <person name="Pilkington S.M."/>
            <person name="Crowhurst R."/>
            <person name="Hilario E."/>
            <person name="Nardozza S."/>
            <person name="Fraser L."/>
            <person name="Peng Y."/>
            <person name="Gunaseelan K."/>
            <person name="Simpson R."/>
            <person name="Tahir J."/>
            <person name="Deroles S.C."/>
            <person name="Templeton K."/>
            <person name="Luo Z."/>
            <person name="Davy M."/>
            <person name="Cheng C."/>
            <person name="McNeilage M."/>
            <person name="Scaglione D."/>
            <person name="Liu Y."/>
            <person name="Zhang Q."/>
            <person name="Datson P."/>
            <person name="De Silva N."/>
            <person name="Gardiner S.E."/>
            <person name="Bassett H."/>
            <person name="Chagne D."/>
            <person name="McCallum J."/>
            <person name="Dzierzon H."/>
            <person name="Deng C."/>
            <person name="Wang Y.Y."/>
            <person name="Barron L."/>
            <person name="Manako K."/>
            <person name="Bowen J."/>
            <person name="Foster T.M."/>
            <person name="Erridge Z.A."/>
            <person name="Tiffin H."/>
            <person name="Waite C.N."/>
            <person name="Davies K.M."/>
            <person name="Grierson E.P."/>
            <person name="Laing W.A."/>
            <person name="Kirk R."/>
            <person name="Chen X."/>
            <person name="Wood M."/>
            <person name="Montefiori M."/>
            <person name="Brummell D.A."/>
            <person name="Schwinn K.E."/>
            <person name="Catanach A."/>
            <person name="Fullerton C."/>
            <person name="Li D."/>
            <person name="Meiyalaghan S."/>
            <person name="Nieuwenhuizen N."/>
            <person name="Read N."/>
            <person name="Prakash R."/>
            <person name="Hunter D."/>
            <person name="Zhang H."/>
            <person name="McKenzie M."/>
            <person name="Knabel M."/>
            <person name="Harris A."/>
            <person name="Allan A.C."/>
            <person name="Gleave A."/>
            <person name="Chen A."/>
            <person name="Janssen B.J."/>
            <person name="Plunkett B."/>
            <person name="Ampomah-Dwamena C."/>
            <person name="Voogd C."/>
            <person name="Leif D."/>
            <person name="Lafferty D."/>
            <person name="Souleyre E.J.F."/>
            <person name="Varkonyi-Gasic E."/>
            <person name="Gambi F."/>
            <person name="Hanley J."/>
            <person name="Yao J.L."/>
            <person name="Cheung J."/>
            <person name="David K.M."/>
            <person name="Warren B."/>
            <person name="Marsh K."/>
            <person name="Snowden K.C."/>
            <person name="Lin-Wang K."/>
            <person name="Brian L."/>
            <person name="Martinez-Sanchez M."/>
            <person name="Wang M."/>
            <person name="Ileperuma N."/>
            <person name="Macnee N."/>
            <person name="Campin R."/>
            <person name="McAtee P."/>
            <person name="Drummond R.S.M."/>
            <person name="Espley R.V."/>
            <person name="Ireland H.S."/>
            <person name="Wu R."/>
            <person name="Atkinson R.G."/>
            <person name="Karunairetnam S."/>
            <person name="Bulley S."/>
            <person name="Chunkath S."/>
            <person name="Hanley Z."/>
            <person name="Storey R."/>
            <person name="Thrimawithana A.H."/>
            <person name="Thomson S."/>
            <person name="David C."/>
            <person name="Testolin R."/>
            <person name="Huang H."/>
            <person name="Hellens R.P."/>
            <person name="Schaffer R.J."/>
        </authorList>
    </citation>
    <scope>NUCLEOTIDE SEQUENCE [LARGE SCALE GENOMIC DNA]</scope>
    <source>
        <strain evidence="5">cv. Red5</strain>
    </source>
</reference>
<comment type="similarity">
    <text evidence="1">Belongs to the plant acyltransferase family.</text>
</comment>
<evidence type="ECO:0000256" key="2">
    <source>
        <dbReference type="ARBA" id="ARBA00022679"/>
    </source>
</evidence>
<evidence type="ECO:0000256" key="3">
    <source>
        <dbReference type="ARBA" id="ARBA00023315"/>
    </source>
</evidence>
<name>A0A2R6QXZ9_ACTCC</name>
<dbReference type="InParanoid" id="A0A2R6QXZ9"/>
<dbReference type="Gramene" id="PSS17261">
    <property type="protein sequence ID" value="PSS17261"/>
    <property type="gene ID" value="CEY00_Acc12048"/>
</dbReference>
<proteinExistence type="inferred from homology"/>
<gene>
    <name evidence="4" type="ORF">CEY00_Acc12048</name>
</gene>
<dbReference type="Proteomes" id="UP000241394">
    <property type="component" value="Chromosome LG11"/>
</dbReference>
<dbReference type="FunFam" id="3.30.559.10:FF:000008">
    <property type="entry name" value="Tryptamine hydroxycinnamoyl transferase"/>
    <property type="match status" value="1"/>
</dbReference>
<accession>A0A2R6QXZ9</accession>
<dbReference type="OMA" id="VERGHGW"/>
<dbReference type="EMBL" id="NKQK01000011">
    <property type="protein sequence ID" value="PSS17261.1"/>
    <property type="molecule type" value="Genomic_DNA"/>
</dbReference>
<dbReference type="Gene3D" id="3.30.559.10">
    <property type="entry name" value="Chloramphenicol acetyltransferase-like domain"/>
    <property type="match status" value="2"/>
</dbReference>
<dbReference type="Pfam" id="PF02458">
    <property type="entry name" value="Transferase"/>
    <property type="match status" value="1"/>
</dbReference>